<proteinExistence type="predicted"/>
<protein>
    <submittedName>
        <fullName evidence="1">Uncharacterized protein</fullName>
    </submittedName>
</protein>
<name>A0ABN6P5X5_9PROT</name>
<accession>A0ABN6P5X5</accession>
<evidence type="ECO:0000313" key="1">
    <source>
        <dbReference type="EMBL" id="BDG74069.1"/>
    </source>
</evidence>
<dbReference type="Proteomes" id="UP000831327">
    <property type="component" value="Chromosome"/>
</dbReference>
<reference evidence="1 2" key="1">
    <citation type="journal article" date="2016" name="Microbes Environ.">
        <title>Phylogenetically diverse aerobic anoxygenic phototrophic bacteria isolated from epilithic biofilms in Tama river, Japan.</title>
        <authorList>
            <person name="Hirose S."/>
            <person name="Matsuura K."/>
            <person name="Haruta S."/>
        </authorList>
    </citation>
    <scope>NUCLEOTIDE SEQUENCE [LARGE SCALE GENOMIC DNA]</scope>
    <source>
        <strain evidence="1 2">S08</strain>
    </source>
</reference>
<sequence length="109" mass="11688">MVPPSVHKVVHNYLVDWRGATGNGGGWCSSEVGGKSQVMLGILAWRGAVGDLGSADIPSASSHTSRALCLTDRHAEWQVSWAFRGRPVDCRDAETAKNRSPEAISLRTS</sequence>
<organism evidence="1 2">
    <name type="scientific">Roseomonas fluvialis</name>
    <dbReference type="NCBI Taxonomy" id="1750527"/>
    <lineage>
        <taxon>Bacteria</taxon>
        <taxon>Pseudomonadati</taxon>
        <taxon>Pseudomonadota</taxon>
        <taxon>Alphaproteobacteria</taxon>
        <taxon>Acetobacterales</taxon>
        <taxon>Roseomonadaceae</taxon>
        <taxon>Roseomonas</taxon>
    </lineage>
</organism>
<evidence type="ECO:0000313" key="2">
    <source>
        <dbReference type="Proteomes" id="UP000831327"/>
    </source>
</evidence>
<keyword evidence="2" id="KW-1185">Reference proteome</keyword>
<dbReference type="EMBL" id="AP025637">
    <property type="protein sequence ID" value="BDG74069.1"/>
    <property type="molecule type" value="Genomic_DNA"/>
</dbReference>
<gene>
    <name evidence="1" type="ORF">Rmf_39980</name>
</gene>